<dbReference type="EMBL" id="QYBB01000001">
    <property type="protein sequence ID" value="RYC33713.1"/>
    <property type="molecule type" value="Genomic_DNA"/>
</dbReference>
<accession>A0A4Q2UA93</accession>
<comment type="subcellular location">
    <subcellularLocation>
        <location evidence="1">Membrane</location>
        <topology evidence="1">Multi-pass membrane protein</topology>
    </subcellularLocation>
</comment>
<feature type="transmembrane region" description="Helical" evidence="6">
    <location>
        <begin position="193"/>
        <end position="211"/>
    </location>
</feature>
<evidence type="ECO:0000313" key="8">
    <source>
        <dbReference type="Proteomes" id="UP000290759"/>
    </source>
</evidence>
<proteinExistence type="inferred from homology"/>
<evidence type="ECO:0000256" key="3">
    <source>
        <dbReference type="ARBA" id="ARBA00022692"/>
    </source>
</evidence>
<feature type="transmembrane region" description="Helical" evidence="6">
    <location>
        <begin position="86"/>
        <end position="103"/>
    </location>
</feature>
<dbReference type="Pfam" id="PF01027">
    <property type="entry name" value="Bax1-I"/>
    <property type="match status" value="1"/>
</dbReference>
<reference evidence="7 8" key="2">
    <citation type="submission" date="2019-02" db="EMBL/GenBank/DDBJ databases">
        <title>'Lichenibacterium ramalinii' gen. nov. sp. nov., 'Lichenibacterium minor' gen. nov. sp. nov.</title>
        <authorList>
            <person name="Pankratov T."/>
        </authorList>
    </citation>
    <scope>NUCLEOTIDE SEQUENCE [LARGE SCALE GENOMIC DNA]</scope>
    <source>
        <strain evidence="7 8">RmlP026</strain>
    </source>
</reference>
<organism evidence="7 8">
    <name type="scientific">Lichenibacterium minor</name>
    <dbReference type="NCBI Taxonomy" id="2316528"/>
    <lineage>
        <taxon>Bacteria</taxon>
        <taxon>Pseudomonadati</taxon>
        <taxon>Pseudomonadota</taxon>
        <taxon>Alphaproteobacteria</taxon>
        <taxon>Hyphomicrobiales</taxon>
        <taxon>Lichenihabitantaceae</taxon>
        <taxon>Lichenibacterium</taxon>
    </lineage>
</organism>
<keyword evidence="4 6" id="KW-1133">Transmembrane helix</keyword>
<dbReference type="PANTHER" id="PTHR23291:SF50">
    <property type="entry name" value="PROTEIN LIFEGUARD 4"/>
    <property type="match status" value="1"/>
</dbReference>
<evidence type="ECO:0000256" key="2">
    <source>
        <dbReference type="ARBA" id="ARBA00010350"/>
    </source>
</evidence>
<evidence type="ECO:0000313" key="7">
    <source>
        <dbReference type="EMBL" id="RYC33713.1"/>
    </source>
</evidence>
<feature type="transmembrane region" description="Helical" evidence="6">
    <location>
        <begin position="115"/>
        <end position="133"/>
    </location>
</feature>
<dbReference type="OrthoDB" id="9793828at2"/>
<name>A0A4Q2UA93_9HYPH</name>
<dbReference type="InterPro" id="IPR006214">
    <property type="entry name" value="Bax_inhibitor_1-related"/>
</dbReference>
<evidence type="ECO:0000256" key="4">
    <source>
        <dbReference type="ARBA" id="ARBA00022989"/>
    </source>
</evidence>
<keyword evidence="5 6" id="KW-0472">Membrane</keyword>
<feature type="transmembrane region" description="Helical" evidence="6">
    <location>
        <begin position="37"/>
        <end position="56"/>
    </location>
</feature>
<dbReference type="PANTHER" id="PTHR23291">
    <property type="entry name" value="BAX INHIBITOR-RELATED"/>
    <property type="match status" value="1"/>
</dbReference>
<evidence type="ECO:0000256" key="1">
    <source>
        <dbReference type="ARBA" id="ARBA00004141"/>
    </source>
</evidence>
<evidence type="ECO:0000256" key="6">
    <source>
        <dbReference type="RuleBase" id="RU004379"/>
    </source>
</evidence>
<comment type="similarity">
    <text evidence="2 6">Belongs to the BI1 family.</text>
</comment>
<reference evidence="7 8" key="1">
    <citation type="submission" date="2018-12" db="EMBL/GenBank/DDBJ databases">
        <authorList>
            <person name="Grouzdev D.S."/>
            <person name="Krutkina M.S."/>
        </authorList>
    </citation>
    <scope>NUCLEOTIDE SEQUENCE [LARGE SCALE GENOMIC DNA]</scope>
    <source>
        <strain evidence="7 8">RmlP026</strain>
    </source>
</reference>
<comment type="caution">
    <text evidence="7">The sequence shown here is derived from an EMBL/GenBank/DDBJ whole genome shotgun (WGS) entry which is preliminary data.</text>
</comment>
<dbReference type="CDD" id="cd10432">
    <property type="entry name" value="BI-1-like_bacterial"/>
    <property type="match status" value="1"/>
</dbReference>
<feature type="transmembrane region" description="Helical" evidence="6">
    <location>
        <begin position="232"/>
        <end position="253"/>
    </location>
</feature>
<sequence>MSDYRNPSYRWGGTAARAGADVDQGLRSYMLGVYNNMVLGLAVTGLVAMGTNMLAVTRDPAEAAARFHSFYLTSFGVALYGSPLRYVVMLAPLAFIFFFQFRIDRMSAASARNMFLAFSAVMGLSLSSILLVYTGQSVALAFFETAAAFGSLSLYGYTTKRDLTPIGSFLVMGLFGLIIVSLVNIFIHSSALQFGISILAVGIFAGLTAWDTQRIKEMYWEHDGYEVATKKAVNGALMLYLDFINIFTALIQLTGNRNN</sequence>
<dbReference type="GO" id="GO:0005886">
    <property type="term" value="C:plasma membrane"/>
    <property type="evidence" value="ECO:0007669"/>
    <property type="project" value="TreeGrafter"/>
</dbReference>
<dbReference type="Proteomes" id="UP000290759">
    <property type="component" value="Unassembled WGS sequence"/>
</dbReference>
<keyword evidence="8" id="KW-1185">Reference proteome</keyword>
<keyword evidence="3 6" id="KW-0812">Transmembrane</keyword>
<feature type="transmembrane region" description="Helical" evidence="6">
    <location>
        <begin position="169"/>
        <end position="187"/>
    </location>
</feature>
<evidence type="ECO:0000256" key="5">
    <source>
        <dbReference type="ARBA" id="ARBA00023136"/>
    </source>
</evidence>
<protein>
    <submittedName>
        <fullName evidence="7">Bax inhibitor-1/YccA family protein</fullName>
    </submittedName>
</protein>
<dbReference type="RefSeq" id="WP_129222572.1">
    <property type="nucleotide sequence ID" value="NZ_QYBB01000001.1"/>
</dbReference>
<feature type="transmembrane region" description="Helical" evidence="6">
    <location>
        <begin position="139"/>
        <end position="157"/>
    </location>
</feature>
<dbReference type="AlphaFoldDB" id="A0A4Q2UA93"/>
<gene>
    <name evidence="7" type="ORF">D3273_00200</name>
</gene>